<dbReference type="Proteomes" id="UP001215598">
    <property type="component" value="Unassembled WGS sequence"/>
</dbReference>
<dbReference type="EMBL" id="JARKIB010000131">
    <property type="protein sequence ID" value="KAJ7734594.1"/>
    <property type="molecule type" value="Genomic_DNA"/>
</dbReference>
<dbReference type="Gene3D" id="1.10.150.130">
    <property type="match status" value="1"/>
</dbReference>
<keyword evidence="4" id="KW-1185">Reference proteome</keyword>
<dbReference type="InterPro" id="IPR052925">
    <property type="entry name" value="Phage_Integrase-like_Recomb"/>
</dbReference>
<dbReference type="InterPro" id="IPR011010">
    <property type="entry name" value="DNA_brk_join_enz"/>
</dbReference>
<dbReference type="GO" id="GO:0006310">
    <property type="term" value="P:DNA recombination"/>
    <property type="evidence" value="ECO:0007669"/>
    <property type="project" value="UniProtKB-KW"/>
</dbReference>
<name>A0AAD7I5E6_9AGAR</name>
<dbReference type="InterPro" id="IPR010998">
    <property type="entry name" value="Integrase_recombinase_N"/>
</dbReference>
<dbReference type="PANTHER" id="PTHR34605">
    <property type="entry name" value="PHAGE_INTEGRASE DOMAIN-CONTAINING PROTEIN"/>
    <property type="match status" value="1"/>
</dbReference>
<dbReference type="GO" id="GO:0015074">
    <property type="term" value="P:DNA integration"/>
    <property type="evidence" value="ECO:0007669"/>
    <property type="project" value="InterPro"/>
</dbReference>
<dbReference type="AlphaFoldDB" id="A0AAD7I5E6"/>
<keyword evidence="1" id="KW-0238">DNA-binding</keyword>
<keyword evidence="2" id="KW-0233">DNA recombination</keyword>
<protein>
    <submittedName>
        <fullName evidence="3">DNA breaking-rejoining enzyme</fullName>
    </submittedName>
</protein>
<evidence type="ECO:0000256" key="1">
    <source>
        <dbReference type="ARBA" id="ARBA00023125"/>
    </source>
</evidence>
<dbReference type="GO" id="GO:0003677">
    <property type="term" value="F:DNA binding"/>
    <property type="evidence" value="ECO:0007669"/>
    <property type="project" value="UniProtKB-KW"/>
</dbReference>
<dbReference type="PANTHER" id="PTHR34605:SF4">
    <property type="entry name" value="DNA ADENINE METHYLTRANSFERASE"/>
    <property type="match status" value="1"/>
</dbReference>
<dbReference type="SUPFAM" id="SSF47823">
    <property type="entry name" value="lambda integrase-like, N-terminal domain"/>
    <property type="match status" value="1"/>
</dbReference>
<gene>
    <name evidence="3" type="ORF">B0H16DRAFT_1767087</name>
</gene>
<proteinExistence type="predicted"/>
<evidence type="ECO:0000313" key="3">
    <source>
        <dbReference type="EMBL" id="KAJ7734594.1"/>
    </source>
</evidence>
<organism evidence="3 4">
    <name type="scientific">Mycena metata</name>
    <dbReference type="NCBI Taxonomy" id="1033252"/>
    <lineage>
        <taxon>Eukaryota</taxon>
        <taxon>Fungi</taxon>
        <taxon>Dikarya</taxon>
        <taxon>Basidiomycota</taxon>
        <taxon>Agaricomycotina</taxon>
        <taxon>Agaricomycetes</taxon>
        <taxon>Agaricomycetidae</taxon>
        <taxon>Agaricales</taxon>
        <taxon>Marasmiineae</taxon>
        <taxon>Mycenaceae</taxon>
        <taxon>Mycena</taxon>
    </lineage>
</organism>
<evidence type="ECO:0000313" key="4">
    <source>
        <dbReference type="Proteomes" id="UP001215598"/>
    </source>
</evidence>
<sequence length="379" mass="41798">MAGMMTAVVALAGLKWWQLNLRHITLTPITPTAALRAPRIFHHLPGISQKFRPPFSASKKALQNVQTALQHGWAEGTVKNYGYTLDRFLRFCVEEKIPPKLQLPTDEFVLCAFAASGAGVHAGSTARNNIAALKAWHVAQNQPWKGGSRLHYVLAGVENLAPESSKRPPRPPINAAMLRVLYRGLDFTVPRDVAVFAAACVAFWGQCRLGEILPISGSDTALAHKPTRAHVSRSHRDKRATKLRLPRTKTKKSGDDVVLVAQDKPIDPEIALRMHLQVNCLPSSAPLFADRTRAGFQTLTRPKFLQRCNEIWAAAGYPHTTGHSFRIGGTTELLLAEVAPDVVRAMGRWSSDAFHRYWRSLEDLAPIHATHIGSARHSG</sequence>
<accession>A0AAD7I5E6</accession>
<dbReference type="InterPro" id="IPR013762">
    <property type="entry name" value="Integrase-like_cat_sf"/>
</dbReference>
<dbReference type="SUPFAM" id="SSF56349">
    <property type="entry name" value="DNA breaking-rejoining enzymes"/>
    <property type="match status" value="1"/>
</dbReference>
<reference evidence="3" key="1">
    <citation type="submission" date="2023-03" db="EMBL/GenBank/DDBJ databases">
        <title>Massive genome expansion in bonnet fungi (Mycena s.s.) driven by repeated elements and novel gene families across ecological guilds.</title>
        <authorList>
            <consortium name="Lawrence Berkeley National Laboratory"/>
            <person name="Harder C.B."/>
            <person name="Miyauchi S."/>
            <person name="Viragh M."/>
            <person name="Kuo A."/>
            <person name="Thoen E."/>
            <person name="Andreopoulos B."/>
            <person name="Lu D."/>
            <person name="Skrede I."/>
            <person name="Drula E."/>
            <person name="Henrissat B."/>
            <person name="Morin E."/>
            <person name="Kohler A."/>
            <person name="Barry K."/>
            <person name="LaButti K."/>
            <person name="Morin E."/>
            <person name="Salamov A."/>
            <person name="Lipzen A."/>
            <person name="Mereny Z."/>
            <person name="Hegedus B."/>
            <person name="Baldrian P."/>
            <person name="Stursova M."/>
            <person name="Weitz H."/>
            <person name="Taylor A."/>
            <person name="Grigoriev I.V."/>
            <person name="Nagy L.G."/>
            <person name="Martin F."/>
            <person name="Kauserud H."/>
        </authorList>
    </citation>
    <scope>NUCLEOTIDE SEQUENCE</scope>
    <source>
        <strain evidence="3">CBHHK182m</strain>
    </source>
</reference>
<comment type="caution">
    <text evidence="3">The sequence shown here is derived from an EMBL/GenBank/DDBJ whole genome shotgun (WGS) entry which is preliminary data.</text>
</comment>
<evidence type="ECO:0000256" key="2">
    <source>
        <dbReference type="ARBA" id="ARBA00023172"/>
    </source>
</evidence>
<dbReference type="Gene3D" id="1.10.443.10">
    <property type="entry name" value="Intergrase catalytic core"/>
    <property type="match status" value="1"/>
</dbReference>